<evidence type="ECO:0000313" key="5">
    <source>
        <dbReference type="EMBL" id="CAG8748717.1"/>
    </source>
</evidence>
<dbReference type="GO" id="GO:0005576">
    <property type="term" value="C:extracellular region"/>
    <property type="evidence" value="ECO:0007669"/>
    <property type="project" value="UniProtKB-SubCell"/>
</dbReference>
<dbReference type="Pfam" id="PF20147">
    <property type="entry name" value="Crinkler"/>
    <property type="match status" value="1"/>
</dbReference>
<evidence type="ECO:0000256" key="2">
    <source>
        <dbReference type="ARBA" id="ARBA00004613"/>
    </source>
</evidence>
<dbReference type="AlphaFoldDB" id="A0A9N9ISH2"/>
<dbReference type="OrthoDB" id="2427869at2759"/>
<evidence type="ECO:0000256" key="3">
    <source>
        <dbReference type="ARBA" id="ARBA00022525"/>
    </source>
</evidence>
<comment type="subcellular location">
    <subcellularLocation>
        <location evidence="1">Host cell</location>
    </subcellularLocation>
    <subcellularLocation>
        <location evidence="2">Secreted</location>
    </subcellularLocation>
</comment>
<protein>
    <submittedName>
        <fullName evidence="5">8567_t:CDS:1</fullName>
    </submittedName>
</protein>
<comment type="caution">
    <text evidence="5">The sequence shown here is derived from an EMBL/GenBank/DDBJ whole genome shotgun (WGS) entry which is preliminary data.</text>
</comment>
<dbReference type="InterPro" id="IPR045379">
    <property type="entry name" value="Crinkler_N"/>
</dbReference>
<evidence type="ECO:0000256" key="1">
    <source>
        <dbReference type="ARBA" id="ARBA00004340"/>
    </source>
</evidence>
<gene>
    <name evidence="5" type="ORF">RFULGI_LOCUS13441</name>
</gene>
<keyword evidence="6" id="KW-1185">Reference proteome</keyword>
<evidence type="ECO:0000259" key="4">
    <source>
        <dbReference type="Pfam" id="PF20147"/>
    </source>
</evidence>
<dbReference type="Proteomes" id="UP000789396">
    <property type="component" value="Unassembled WGS sequence"/>
</dbReference>
<reference evidence="5" key="1">
    <citation type="submission" date="2021-06" db="EMBL/GenBank/DDBJ databases">
        <authorList>
            <person name="Kallberg Y."/>
            <person name="Tangrot J."/>
            <person name="Rosling A."/>
        </authorList>
    </citation>
    <scope>NUCLEOTIDE SEQUENCE</scope>
    <source>
        <strain evidence="5">IN212</strain>
    </source>
</reference>
<keyword evidence="3" id="KW-0964">Secreted</keyword>
<organism evidence="5 6">
    <name type="scientific">Racocetra fulgida</name>
    <dbReference type="NCBI Taxonomy" id="60492"/>
    <lineage>
        <taxon>Eukaryota</taxon>
        <taxon>Fungi</taxon>
        <taxon>Fungi incertae sedis</taxon>
        <taxon>Mucoromycota</taxon>
        <taxon>Glomeromycotina</taxon>
        <taxon>Glomeromycetes</taxon>
        <taxon>Diversisporales</taxon>
        <taxon>Gigasporaceae</taxon>
        <taxon>Racocetra</taxon>
    </lineage>
</organism>
<feature type="domain" description="Crinkler effector protein N-terminal" evidence="4">
    <location>
        <begin position="4"/>
        <end position="109"/>
    </location>
</feature>
<dbReference type="GO" id="GO:0043657">
    <property type="term" value="C:host cell"/>
    <property type="evidence" value="ECO:0007669"/>
    <property type="project" value="UniProtKB-SubCell"/>
</dbReference>
<dbReference type="EMBL" id="CAJVPZ010035275">
    <property type="protein sequence ID" value="CAG8748717.1"/>
    <property type="molecule type" value="Genomic_DNA"/>
</dbReference>
<evidence type="ECO:0000313" key="6">
    <source>
        <dbReference type="Proteomes" id="UP000789396"/>
    </source>
</evidence>
<sequence>MLTIELNCLIYGNTFDVVNFFLVEVDAEASVSRLQEIIKGKKQDIVRFNNIKFKLWNVNRSNEKLNILFDNLNANIKKKLGGKILTEMDNISKYFLHELNKKYIYIIIELSGYHLTFKNCTKRKKLVPIDKIIFKGDSFELESEIICTDLVIKIKFINKSEERLLDSFSKFIETVKEVHELDSEKEINVIG</sequence>
<name>A0A9N9ISH2_9GLOM</name>
<proteinExistence type="predicted"/>
<accession>A0A9N9ISH2</accession>